<dbReference type="InterPro" id="IPR050251">
    <property type="entry name" value="HpcH-HpaI_aldolase"/>
</dbReference>
<dbReference type="Gene3D" id="3.20.20.60">
    <property type="entry name" value="Phosphoenolpyruvate-binding domains"/>
    <property type="match status" value="1"/>
</dbReference>
<dbReference type="Proteomes" id="UP001152533">
    <property type="component" value="Unassembled WGS sequence"/>
</dbReference>
<feature type="domain" description="HpcH/HpaI aldolase/citrate lyase" evidence="4">
    <location>
        <begin position="32"/>
        <end position="246"/>
    </location>
</feature>
<name>A0A9W4W4L6_9PEZI</name>
<proteinExistence type="inferred from homology"/>
<dbReference type="GO" id="GO:0046872">
    <property type="term" value="F:metal ion binding"/>
    <property type="evidence" value="ECO:0007669"/>
    <property type="project" value="UniProtKB-KW"/>
</dbReference>
<protein>
    <recommendedName>
        <fullName evidence="4">HpcH/HpaI aldolase/citrate lyase domain-containing protein</fullName>
    </recommendedName>
</protein>
<dbReference type="InterPro" id="IPR005000">
    <property type="entry name" value="Aldolase/citrate-lyase_domain"/>
</dbReference>
<keyword evidence="3" id="KW-0456">Lyase</keyword>
<dbReference type="AlphaFoldDB" id="A0A9W4W4L6"/>
<comment type="similarity">
    <text evidence="1">Belongs to the HpcH/HpaI aldolase family.</text>
</comment>
<evidence type="ECO:0000313" key="6">
    <source>
        <dbReference type="Proteomes" id="UP001152533"/>
    </source>
</evidence>
<accession>A0A9W4W4L6</accession>
<sequence>MASLFTNSLTRLSGAGKLCTAMGIRLVTNTQVVYLAANGGFDALFIDLEHSTLSIQDASQHCIVGLQLGITPFVRVPYQCGNGFIQKVLDGGAMGVIFPHVHGRGKTASNDAQLQRRFSQSIPDDAKAAVSICKYPPQGKRSITGQLPLFSLKATPQDTIISETNRNGSSVFLMIETKESIDNIEEIASVDGADVLLVGSNDLAIELGAPGQFRSKEFRAAMETISQACKKHGKIMGLAGIYDDHELHDWAINQLGVRFLLGGQDSAILARGAKETTAAISKVPQ</sequence>
<dbReference type="PANTHER" id="PTHR30502">
    <property type="entry name" value="2-KETO-3-DEOXY-L-RHAMNONATE ALDOLASE"/>
    <property type="match status" value="1"/>
</dbReference>
<evidence type="ECO:0000256" key="2">
    <source>
        <dbReference type="ARBA" id="ARBA00022723"/>
    </source>
</evidence>
<evidence type="ECO:0000259" key="4">
    <source>
        <dbReference type="Pfam" id="PF03328"/>
    </source>
</evidence>
<gene>
    <name evidence="5" type="ORF">CGXH109_LOCUS18445</name>
</gene>
<dbReference type="PANTHER" id="PTHR30502:SF0">
    <property type="entry name" value="PHOSPHOENOLPYRUVATE CARBOXYLASE FAMILY PROTEIN"/>
    <property type="match status" value="1"/>
</dbReference>
<dbReference type="Pfam" id="PF03328">
    <property type="entry name" value="HpcH_HpaI"/>
    <property type="match status" value="1"/>
</dbReference>
<dbReference type="EMBL" id="CAMGZC010000074">
    <property type="protein sequence ID" value="CAI0642793.1"/>
    <property type="molecule type" value="Genomic_DNA"/>
</dbReference>
<evidence type="ECO:0000256" key="1">
    <source>
        <dbReference type="ARBA" id="ARBA00005568"/>
    </source>
</evidence>
<evidence type="ECO:0000256" key="3">
    <source>
        <dbReference type="ARBA" id="ARBA00023239"/>
    </source>
</evidence>
<comment type="caution">
    <text evidence="5">The sequence shown here is derived from an EMBL/GenBank/DDBJ whole genome shotgun (WGS) entry which is preliminary data.</text>
</comment>
<keyword evidence="6" id="KW-1185">Reference proteome</keyword>
<dbReference type="SUPFAM" id="SSF51621">
    <property type="entry name" value="Phosphoenolpyruvate/pyruvate domain"/>
    <property type="match status" value="1"/>
</dbReference>
<evidence type="ECO:0000313" key="5">
    <source>
        <dbReference type="EMBL" id="CAI0642793.1"/>
    </source>
</evidence>
<reference evidence="5" key="1">
    <citation type="submission" date="2022-08" db="EMBL/GenBank/DDBJ databases">
        <authorList>
            <person name="Giroux E."/>
            <person name="Giroux E."/>
        </authorList>
    </citation>
    <scope>NUCLEOTIDE SEQUENCE</scope>
    <source>
        <strain evidence="5">H1091258</strain>
    </source>
</reference>
<dbReference type="InterPro" id="IPR015813">
    <property type="entry name" value="Pyrv/PenolPyrv_kinase-like_dom"/>
</dbReference>
<organism evidence="5 6">
    <name type="scientific">Colletotrichum noveboracense</name>
    <dbReference type="NCBI Taxonomy" id="2664923"/>
    <lineage>
        <taxon>Eukaryota</taxon>
        <taxon>Fungi</taxon>
        <taxon>Dikarya</taxon>
        <taxon>Ascomycota</taxon>
        <taxon>Pezizomycotina</taxon>
        <taxon>Sordariomycetes</taxon>
        <taxon>Hypocreomycetidae</taxon>
        <taxon>Glomerellales</taxon>
        <taxon>Glomerellaceae</taxon>
        <taxon>Colletotrichum</taxon>
        <taxon>Colletotrichum gloeosporioides species complex</taxon>
    </lineage>
</organism>
<dbReference type="GO" id="GO:0005737">
    <property type="term" value="C:cytoplasm"/>
    <property type="evidence" value="ECO:0007669"/>
    <property type="project" value="TreeGrafter"/>
</dbReference>
<dbReference type="InterPro" id="IPR040442">
    <property type="entry name" value="Pyrv_kinase-like_dom_sf"/>
</dbReference>
<dbReference type="GO" id="GO:0016832">
    <property type="term" value="F:aldehyde-lyase activity"/>
    <property type="evidence" value="ECO:0007669"/>
    <property type="project" value="TreeGrafter"/>
</dbReference>
<keyword evidence="2" id="KW-0479">Metal-binding</keyword>